<dbReference type="PANTHER" id="PTHR36836:SF1">
    <property type="entry name" value="COLANIC ACID BIOSYNTHESIS PROTEIN WCAK"/>
    <property type="match status" value="1"/>
</dbReference>
<dbReference type="PANTHER" id="PTHR36836">
    <property type="entry name" value="COLANIC ACID BIOSYNTHESIS PROTEIN WCAK"/>
    <property type="match status" value="1"/>
</dbReference>
<dbReference type="Pfam" id="PF04230">
    <property type="entry name" value="PS_pyruv_trans"/>
    <property type="match status" value="1"/>
</dbReference>
<dbReference type="Proteomes" id="UP001440599">
    <property type="component" value="Unassembled WGS sequence"/>
</dbReference>
<comment type="caution">
    <text evidence="2">The sequence shown here is derived from an EMBL/GenBank/DDBJ whole genome shotgun (WGS) entry which is preliminary data.</text>
</comment>
<sequence>MSQYVIYNHGGSANHGCEALVRTVLGLMGPVQAVYSEAPEQDCRYGIQELTTVLPAKQPYSKRSWRFWNAYLHLKWKGDYIPMDTLPYWEAIRRMPKHAVELSIGGDIYCYEDYLKFVRLHEAISKKHKSILVGCSLEPELFQDPRFREDIGRYDAITARESLTYQALRDAGVPNVFYLPDSAFTLGQERRPFPDGFDASNVVGINISPLVLRKEGQKGIVRENFVRLIRYILDQTEYTVALIPHVVWPDNDDREALRAICDAVGDSERVTLLEDCNCMQLKGYIARCRFFIGARTHATIAAYSTCVPTLVLGYSIKSRGIAVDLFGTHEHYVVPVQQLERPEEMTMAFQWLQEHEDEIRTKLTAQMPEYIGRAHTLRDTIEGILG</sequence>
<dbReference type="GO" id="GO:0016740">
    <property type="term" value="F:transferase activity"/>
    <property type="evidence" value="ECO:0007669"/>
    <property type="project" value="UniProtKB-KW"/>
</dbReference>
<evidence type="ECO:0000259" key="1">
    <source>
        <dbReference type="Pfam" id="PF04230"/>
    </source>
</evidence>
<proteinExistence type="predicted"/>
<feature type="domain" description="Polysaccharide pyruvyl transferase" evidence="1">
    <location>
        <begin position="82"/>
        <end position="315"/>
    </location>
</feature>
<organism evidence="2 3">
    <name type="scientific">Flavonifractor hominis</name>
    <dbReference type="NCBI Taxonomy" id="3133178"/>
    <lineage>
        <taxon>Bacteria</taxon>
        <taxon>Bacillati</taxon>
        <taxon>Bacillota</taxon>
        <taxon>Clostridia</taxon>
        <taxon>Eubacteriales</taxon>
        <taxon>Oscillospiraceae</taxon>
        <taxon>Flavonifractor</taxon>
    </lineage>
</organism>
<dbReference type="Gene3D" id="3.40.50.2000">
    <property type="entry name" value="Glycogen Phosphorylase B"/>
    <property type="match status" value="1"/>
</dbReference>
<dbReference type="RefSeq" id="WP_349139419.1">
    <property type="nucleotide sequence ID" value="NZ_JBBMFT010000002.1"/>
</dbReference>
<evidence type="ECO:0000313" key="3">
    <source>
        <dbReference type="Proteomes" id="UP001440599"/>
    </source>
</evidence>
<accession>A0ABV1EMJ0</accession>
<dbReference type="InterPro" id="IPR007345">
    <property type="entry name" value="Polysacch_pyruvyl_Trfase"/>
</dbReference>
<keyword evidence="2" id="KW-0808">Transferase</keyword>
<name>A0ABV1EMJ0_9FIRM</name>
<reference evidence="2 3" key="1">
    <citation type="submission" date="2024-03" db="EMBL/GenBank/DDBJ databases">
        <title>Human intestinal bacterial collection.</title>
        <authorList>
            <person name="Pauvert C."/>
            <person name="Hitch T.C.A."/>
            <person name="Clavel T."/>
        </authorList>
    </citation>
    <scope>NUCLEOTIDE SEQUENCE [LARGE SCALE GENOMIC DNA]</scope>
    <source>
        <strain evidence="2 3">CLA-AP-H34</strain>
    </source>
</reference>
<protein>
    <submittedName>
        <fullName evidence="2">Polysaccharide pyruvyl transferase family protein</fullName>
    </submittedName>
</protein>
<dbReference type="EMBL" id="JBBMFT010000002">
    <property type="protein sequence ID" value="MEQ2455819.1"/>
    <property type="molecule type" value="Genomic_DNA"/>
</dbReference>
<keyword evidence="3" id="KW-1185">Reference proteome</keyword>
<evidence type="ECO:0000313" key="2">
    <source>
        <dbReference type="EMBL" id="MEQ2455819.1"/>
    </source>
</evidence>
<gene>
    <name evidence="2" type="ORF">WMO45_04735</name>
</gene>